<gene>
    <name evidence="2" type="ORF">SacglDRAFT_00380</name>
</gene>
<evidence type="ECO:0008006" key="4">
    <source>
        <dbReference type="Google" id="ProtNLM"/>
    </source>
</evidence>
<accession>I1CXB1</accession>
<evidence type="ECO:0000256" key="1">
    <source>
        <dbReference type="SAM" id="SignalP"/>
    </source>
</evidence>
<name>I1CXB1_9PSEU</name>
<dbReference type="Pfam" id="PF12079">
    <property type="entry name" value="DUF3558"/>
    <property type="match status" value="1"/>
</dbReference>
<dbReference type="InterPro" id="IPR024520">
    <property type="entry name" value="DUF3558"/>
</dbReference>
<sequence>MNRIRTAVILFVTALLAGCSAESSGTPAPSSATSVSPLLSTEDSAYGAPTIETPLKIDSFLEQPCTSLKRDQIIGYLGDETKTESHRDNAAGPSCLWRSDIRSDAHIIIMYPRVTDKGLSAIYRNREEHAFFVEMPPIDGYPTVAVSTIDNRSEGECPVLVGTSDSDYVSVYLHLGKGSVGKIDPCEAAHEVATTVIGNIKASNSE</sequence>
<feature type="chain" id="PRO_5039417274" description="DUF3558 domain-containing protein" evidence="1">
    <location>
        <begin position="18"/>
        <end position="206"/>
    </location>
</feature>
<organism evidence="2 3">
    <name type="scientific">Saccharomonospora glauca K62</name>
    <dbReference type="NCBI Taxonomy" id="928724"/>
    <lineage>
        <taxon>Bacteria</taxon>
        <taxon>Bacillati</taxon>
        <taxon>Actinomycetota</taxon>
        <taxon>Actinomycetes</taxon>
        <taxon>Pseudonocardiales</taxon>
        <taxon>Pseudonocardiaceae</taxon>
        <taxon>Saccharomonospora</taxon>
    </lineage>
</organism>
<dbReference type="STRING" id="928724.SacglDRAFT_00380"/>
<protein>
    <recommendedName>
        <fullName evidence="4">DUF3558 domain-containing protein</fullName>
    </recommendedName>
</protein>
<dbReference type="OrthoDB" id="3678908at2"/>
<dbReference type="PROSITE" id="PS51257">
    <property type="entry name" value="PROKAR_LIPOPROTEIN"/>
    <property type="match status" value="1"/>
</dbReference>
<dbReference type="AlphaFoldDB" id="I1CXB1"/>
<dbReference type="RefSeq" id="WP_005461240.1">
    <property type="nucleotide sequence ID" value="NZ_CM001484.1"/>
</dbReference>
<keyword evidence="1" id="KW-0732">Signal</keyword>
<evidence type="ECO:0000313" key="3">
    <source>
        <dbReference type="Proteomes" id="UP000005087"/>
    </source>
</evidence>
<reference evidence="3" key="2">
    <citation type="submission" date="2012-01" db="EMBL/GenBank/DDBJ databases">
        <title>Noncontiguous Finished sequence of chromosome of Saccharomonospora glauca K62.</title>
        <authorList>
            <consortium name="US DOE Joint Genome Institute"/>
            <person name="Lucas S."/>
            <person name="Han J."/>
            <person name="Lapidus A."/>
            <person name="Cheng J.-F."/>
            <person name="Goodwin L."/>
            <person name="Pitluck S."/>
            <person name="Peters L."/>
            <person name="Mikhailova N."/>
            <person name="Held B."/>
            <person name="Detter J.C."/>
            <person name="Han C."/>
            <person name="Tapia R."/>
            <person name="Land M."/>
            <person name="Hauser L."/>
            <person name="Kyrpides N."/>
            <person name="Ivanova N."/>
            <person name="Pagani I."/>
            <person name="Brambilla E.-M."/>
            <person name="Klenk H.-P."/>
            <person name="Woyke T."/>
        </authorList>
    </citation>
    <scope>NUCLEOTIDE SEQUENCE [LARGE SCALE GENOMIC DNA]</scope>
    <source>
        <strain evidence="3">K62</strain>
    </source>
</reference>
<dbReference type="eggNOG" id="ENOG50346R6">
    <property type="taxonomic scope" value="Bacteria"/>
</dbReference>
<keyword evidence="3" id="KW-1185">Reference proteome</keyword>
<reference evidence="2 3" key="1">
    <citation type="submission" date="2011-09" db="EMBL/GenBank/DDBJ databases">
        <authorList>
            <consortium name="US DOE Joint Genome Institute (JGI-PGF)"/>
            <person name="Lucas S."/>
            <person name="Han J."/>
            <person name="Lapidus A."/>
            <person name="Cheng J.-F."/>
            <person name="Goodwin L."/>
            <person name="Pitluck S."/>
            <person name="Peters L."/>
            <person name="Land M.L."/>
            <person name="Hauser L."/>
            <person name="Brambilla E."/>
            <person name="Klenk H.-P."/>
            <person name="Woyke T.J."/>
        </authorList>
    </citation>
    <scope>NUCLEOTIDE SEQUENCE [LARGE SCALE GENOMIC DNA]</scope>
    <source>
        <strain evidence="2 3">K62</strain>
    </source>
</reference>
<proteinExistence type="predicted"/>
<dbReference type="HOGENOM" id="CLU_097940_1_0_11"/>
<feature type="signal peptide" evidence="1">
    <location>
        <begin position="1"/>
        <end position="17"/>
    </location>
</feature>
<dbReference type="EMBL" id="CM001484">
    <property type="protein sequence ID" value="EIE97335.1"/>
    <property type="molecule type" value="Genomic_DNA"/>
</dbReference>
<evidence type="ECO:0000313" key="2">
    <source>
        <dbReference type="EMBL" id="EIE97335.1"/>
    </source>
</evidence>
<dbReference type="Proteomes" id="UP000005087">
    <property type="component" value="Chromosome"/>
</dbReference>